<dbReference type="InterPro" id="IPR050960">
    <property type="entry name" value="AB_hydrolase_4_sf"/>
</dbReference>
<dbReference type="Pfam" id="PF00561">
    <property type="entry name" value="Abhydrolase_1"/>
    <property type="match status" value="1"/>
</dbReference>
<protein>
    <recommendedName>
        <fullName evidence="2">AB hydrolase-1 domain-containing protein</fullName>
    </recommendedName>
</protein>
<evidence type="ECO:0000259" key="2">
    <source>
        <dbReference type="Pfam" id="PF00561"/>
    </source>
</evidence>
<comment type="similarity">
    <text evidence="1">Belongs to the AB hydrolase superfamily. AB hydrolase 4 family.</text>
</comment>
<dbReference type="InterPro" id="IPR012020">
    <property type="entry name" value="ABHD4"/>
</dbReference>
<reference evidence="3 4" key="1">
    <citation type="journal article" date="2024" name="Commun. Biol.">
        <title>Comparative genomic analysis of thermophilic fungi reveals convergent evolutionary adaptations and gene losses.</title>
        <authorList>
            <person name="Steindorff A.S."/>
            <person name="Aguilar-Pontes M.V."/>
            <person name="Robinson A.J."/>
            <person name="Andreopoulos B."/>
            <person name="LaButti K."/>
            <person name="Kuo A."/>
            <person name="Mondo S."/>
            <person name="Riley R."/>
            <person name="Otillar R."/>
            <person name="Haridas S."/>
            <person name="Lipzen A."/>
            <person name="Grimwood J."/>
            <person name="Schmutz J."/>
            <person name="Clum A."/>
            <person name="Reid I.D."/>
            <person name="Moisan M.C."/>
            <person name="Butler G."/>
            <person name="Nguyen T.T.M."/>
            <person name="Dewar K."/>
            <person name="Conant G."/>
            <person name="Drula E."/>
            <person name="Henrissat B."/>
            <person name="Hansel C."/>
            <person name="Singer S."/>
            <person name="Hutchinson M.I."/>
            <person name="de Vries R.P."/>
            <person name="Natvig D.O."/>
            <person name="Powell A.J."/>
            <person name="Tsang A."/>
            <person name="Grigoriev I.V."/>
        </authorList>
    </citation>
    <scope>NUCLEOTIDE SEQUENCE [LARGE SCALE GENOMIC DNA]</scope>
    <source>
        <strain evidence="3 4">ATCC 24622</strain>
    </source>
</reference>
<dbReference type="EMBL" id="JAZHXJ010000189">
    <property type="protein sequence ID" value="KAL1869715.1"/>
    <property type="molecule type" value="Genomic_DNA"/>
</dbReference>
<dbReference type="PIRSF" id="PIRSF005211">
    <property type="entry name" value="Ab_hydro_YheT"/>
    <property type="match status" value="1"/>
</dbReference>
<proteinExistence type="inferred from homology"/>
<keyword evidence="4" id="KW-1185">Reference proteome</keyword>
<sequence>MEWFGRAKITFTHSASPLVFKTRDGGKTDLLEICKSVTPPCHLNPVLFNGHLQTMWTVTKDHGPQVYYRRRIFHADHKKYTGTFAVDFVVDPHADQDPTLPPRTAYYSEDAFARIDSDDSRPMLIVLHGLSGGSHEVYLRHAIAPLVLGDGGRAWEVCVVNSRGCANSEVTSGVLFNARATWDVRQIVNWARRTFPNRPLFGLGFSLGANIMTNYVGEEGSACPLKGAVVVGNPFDLQLSSKALQRTLLGKEVYQRFMGSMGFLQPVSLFPGLVRLTVLIAAANMKRLIGLHKESLMKHTDLPWDRIRNVTYLYEFDREVQ</sequence>
<name>A0ABR3X216_9PEZI</name>
<evidence type="ECO:0000313" key="3">
    <source>
        <dbReference type="EMBL" id="KAL1869715.1"/>
    </source>
</evidence>
<dbReference type="PANTHER" id="PTHR10794:SF63">
    <property type="entry name" value="ALPHA_BETA HYDROLASE 1, ISOFORM A"/>
    <property type="match status" value="1"/>
</dbReference>
<dbReference type="Proteomes" id="UP001586593">
    <property type="component" value="Unassembled WGS sequence"/>
</dbReference>
<accession>A0ABR3X216</accession>
<evidence type="ECO:0000256" key="1">
    <source>
        <dbReference type="ARBA" id="ARBA00010884"/>
    </source>
</evidence>
<feature type="domain" description="AB hydrolase-1" evidence="2">
    <location>
        <begin position="122"/>
        <end position="233"/>
    </location>
</feature>
<dbReference type="InterPro" id="IPR000073">
    <property type="entry name" value="AB_hydrolase_1"/>
</dbReference>
<comment type="caution">
    <text evidence="3">The sequence shown here is derived from an EMBL/GenBank/DDBJ whole genome shotgun (WGS) entry which is preliminary data.</text>
</comment>
<evidence type="ECO:0000313" key="4">
    <source>
        <dbReference type="Proteomes" id="UP001586593"/>
    </source>
</evidence>
<dbReference type="PANTHER" id="PTHR10794">
    <property type="entry name" value="ABHYDROLASE DOMAIN-CONTAINING PROTEIN"/>
    <property type="match status" value="1"/>
</dbReference>
<dbReference type="SUPFAM" id="SSF53474">
    <property type="entry name" value="alpha/beta-Hydrolases"/>
    <property type="match status" value="1"/>
</dbReference>
<organism evidence="3 4">
    <name type="scientific">Phialemonium thermophilum</name>
    <dbReference type="NCBI Taxonomy" id="223376"/>
    <lineage>
        <taxon>Eukaryota</taxon>
        <taxon>Fungi</taxon>
        <taxon>Dikarya</taxon>
        <taxon>Ascomycota</taxon>
        <taxon>Pezizomycotina</taxon>
        <taxon>Sordariomycetes</taxon>
        <taxon>Sordariomycetidae</taxon>
        <taxon>Cephalothecales</taxon>
        <taxon>Cephalothecaceae</taxon>
        <taxon>Phialemonium</taxon>
    </lineage>
</organism>
<dbReference type="InterPro" id="IPR029058">
    <property type="entry name" value="AB_hydrolase_fold"/>
</dbReference>
<dbReference type="Gene3D" id="3.40.50.1820">
    <property type="entry name" value="alpha/beta hydrolase"/>
    <property type="match status" value="1"/>
</dbReference>
<gene>
    <name evidence="3" type="ORF">VTK73DRAFT_2956</name>
</gene>